<evidence type="ECO:0000313" key="4">
    <source>
        <dbReference type="Proteomes" id="UP000222542"/>
    </source>
</evidence>
<proteinExistence type="predicted"/>
<organism evidence="3 4">
    <name type="scientific">Capsicum annuum</name>
    <name type="common">Capsicum pepper</name>
    <dbReference type="NCBI Taxonomy" id="4072"/>
    <lineage>
        <taxon>Eukaryota</taxon>
        <taxon>Viridiplantae</taxon>
        <taxon>Streptophyta</taxon>
        <taxon>Embryophyta</taxon>
        <taxon>Tracheophyta</taxon>
        <taxon>Spermatophyta</taxon>
        <taxon>Magnoliopsida</taxon>
        <taxon>eudicotyledons</taxon>
        <taxon>Gunneridae</taxon>
        <taxon>Pentapetalae</taxon>
        <taxon>asterids</taxon>
        <taxon>lamiids</taxon>
        <taxon>Solanales</taxon>
        <taxon>Solanaceae</taxon>
        <taxon>Solanoideae</taxon>
        <taxon>Capsiceae</taxon>
        <taxon>Capsicum</taxon>
    </lineage>
</organism>
<dbReference type="GO" id="GO:1902025">
    <property type="term" value="P:nitrate import"/>
    <property type="evidence" value="ECO:0000318"/>
    <property type="project" value="GO_Central"/>
</dbReference>
<dbReference type="GO" id="GO:1901371">
    <property type="term" value="P:regulation of leaf morphogenesis"/>
    <property type="evidence" value="ECO:0000318"/>
    <property type="project" value="GO_Central"/>
</dbReference>
<evidence type="ECO:0000256" key="1">
    <source>
        <dbReference type="SAM" id="MobiDB-lite"/>
    </source>
</evidence>
<evidence type="ECO:0000256" key="2">
    <source>
        <dbReference type="SAM" id="SignalP"/>
    </source>
</evidence>
<reference evidence="3 4" key="2">
    <citation type="journal article" date="2017" name="Genome Biol.">
        <title>New reference genome sequences of hot pepper reveal the massive evolution of plant disease-resistance genes by retroduplication.</title>
        <authorList>
            <person name="Kim S."/>
            <person name="Park J."/>
            <person name="Yeom S.I."/>
            <person name="Kim Y.M."/>
            <person name="Seo E."/>
            <person name="Kim K.T."/>
            <person name="Kim M.S."/>
            <person name="Lee J.M."/>
            <person name="Cheong K."/>
            <person name="Shin H.S."/>
            <person name="Kim S.B."/>
            <person name="Han K."/>
            <person name="Lee J."/>
            <person name="Park M."/>
            <person name="Lee H.A."/>
            <person name="Lee H.Y."/>
            <person name="Lee Y."/>
            <person name="Oh S."/>
            <person name="Lee J.H."/>
            <person name="Choi E."/>
            <person name="Choi E."/>
            <person name="Lee S.E."/>
            <person name="Jeon J."/>
            <person name="Kim H."/>
            <person name="Choi G."/>
            <person name="Song H."/>
            <person name="Lee J."/>
            <person name="Lee S.C."/>
            <person name="Kwon J.K."/>
            <person name="Lee H.Y."/>
            <person name="Koo N."/>
            <person name="Hong Y."/>
            <person name="Kim R.W."/>
            <person name="Kang W.H."/>
            <person name="Huh J.H."/>
            <person name="Kang B.C."/>
            <person name="Yang T.J."/>
            <person name="Lee Y.H."/>
            <person name="Bennetzen J.L."/>
            <person name="Choi D."/>
        </authorList>
    </citation>
    <scope>NUCLEOTIDE SEQUENCE [LARGE SCALE GENOMIC DNA]</scope>
    <source>
        <strain evidence="4">cv. CM334</strain>
    </source>
</reference>
<dbReference type="Gramene" id="PHT89461">
    <property type="protein sequence ID" value="PHT89461"/>
    <property type="gene ID" value="T459_04574"/>
</dbReference>
<name>A0A2G3A5I6_CAPAN</name>
<dbReference type="GO" id="GO:0005576">
    <property type="term" value="C:extracellular region"/>
    <property type="evidence" value="ECO:0000318"/>
    <property type="project" value="GO_Central"/>
</dbReference>
<feature type="chain" id="PRO_5013760722" evidence="2">
    <location>
        <begin position="27"/>
        <end position="87"/>
    </location>
</feature>
<reference evidence="3 4" key="1">
    <citation type="journal article" date="2014" name="Nat. Genet.">
        <title>Genome sequence of the hot pepper provides insights into the evolution of pungency in Capsicum species.</title>
        <authorList>
            <person name="Kim S."/>
            <person name="Park M."/>
            <person name="Yeom S.I."/>
            <person name="Kim Y.M."/>
            <person name="Lee J.M."/>
            <person name="Lee H.A."/>
            <person name="Seo E."/>
            <person name="Choi J."/>
            <person name="Cheong K."/>
            <person name="Kim K.T."/>
            <person name="Jung K."/>
            <person name="Lee G.W."/>
            <person name="Oh S.K."/>
            <person name="Bae C."/>
            <person name="Kim S.B."/>
            <person name="Lee H.Y."/>
            <person name="Kim S.Y."/>
            <person name="Kim M.S."/>
            <person name="Kang B.C."/>
            <person name="Jo Y.D."/>
            <person name="Yang H.B."/>
            <person name="Jeong H.J."/>
            <person name="Kang W.H."/>
            <person name="Kwon J.K."/>
            <person name="Shin C."/>
            <person name="Lim J.Y."/>
            <person name="Park J.H."/>
            <person name="Huh J.H."/>
            <person name="Kim J.S."/>
            <person name="Kim B.D."/>
            <person name="Cohen O."/>
            <person name="Paran I."/>
            <person name="Suh M.C."/>
            <person name="Lee S.B."/>
            <person name="Kim Y.K."/>
            <person name="Shin Y."/>
            <person name="Noh S.J."/>
            <person name="Park J."/>
            <person name="Seo Y.S."/>
            <person name="Kwon S.Y."/>
            <person name="Kim H.A."/>
            <person name="Park J.M."/>
            <person name="Kim H.J."/>
            <person name="Choi S.B."/>
            <person name="Bosland P.W."/>
            <person name="Reeves G."/>
            <person name="Jo S.H."/>
            <person name="Lee B.W."/>
            <person name="Cho H.T."/>
            <person name="Choi H.S."/>
            <person name="Lee M.S."/>
            <person name="Yu Y."/>
            <person name="Do Choi Y."/>
            <person name="Park B.S."/>
            <person name="van Deynze A."/>
            <person name="Ashrafi H."/>
            <person name="Hill T."/>
            <person name="Kim W.T."/>
            <person name="Pai H.S."/>
            <person name="Ahn H.K."/>
            <person name="Yeam I."/>
            <person name="Giovannoni J.J."/>
            <person name="Rose J.K."/>
            <person name="Sorensen I."/>
            <person name="Lee S.J."/>
            <person name="Kim R.W."/>
            <person name="Choi I.Y."/>
            <person name="Choi B.S."/>
            <person name="Lim J.S."/>
            <person name="Lee Y.H."/>
            <person name="Choi D."/>
        </authorList>
    </citation>
    <scope>NUCLEOTIDE SEQUENCE [LARGE SCALE GENOMIC DNA]</scope>
    <source>
        <strain evidence="4">cv. CM334</strain>
    </source>
</reference>
<dbReference type="GO" id="GO:0005179">
    <property type="term" value="F:hormone activity"/>
    <property type="evidence" value="ECO:0000318"/>
    <property type="project" value="GO_Central"/>
</dbReference>
<gene>
    <name evidence="3" type="ORF">T459_04574</name>
</gene>
<feature type="signal peptide" evidence="2">
    <location>
        <begin position="1"/>
        <end position="26"/>
    </location>
</feature>
<evidence type="ECO:0000313" key="3">
    <source>
        <dbReference type="EMBL" id="PHT89461.1"/>
    </source>
</evidence>
<dbReference type="STRING" id="4072.A0A2G3A5I6"/>
<dbReference type="Proteomes" id="UP000222542">
    <property type="component" value="Unassembled WGS sequence"/>
</dbReference>
<protein>
    <submittedName>
        <fullName evidence="3">Uncharacterized protein</fullName>
    </submittedName>
</protein>
<dbReference type="AlphaFoldDB" id="A0A2G3A5I6"/>
<dbReference type="OMA" id="HVDGHSP"/>
<dbReference type="GO" id="GO:2000280">
    <property type="term" value="P:regulation of root development"/>
    <property type="evidence" value="ECO:0000318"/>
    <property type="project" value="GO_Central"/>
</dbReference>
<comment type="caution">
    <text evidence="3">The sequence shown here is derived from an EMBL/GenBank/DDBJ whole genome shotgun (WGS) entry which is preliminary data.</text>
</comment>
<keyword evidence="2" id="KW-0732">Signal</keyword>
<keyword evidence="4" id="KW-1185">Reference proteome</keyword>
<sequence>MSQTKTILAIFLLAMIFSNIIESIEGRNIKLENKNNFLKHKVHTMTSKRVSRKMKEFSVQNNENPPASPPPGHVDGHSPGIGHSIQN</sequence>
<dbReference type="EMBL" id="AYRZ02000002">
    <property type="protein sequence ID" value="PHT89461.1"/>
    <property type="molecule type" value="Genomic_DNA"/>
</dbReference>
<feature type="region of interest" description="Disordered" evidence="1">
    <location>
        <begin position="44"/>
        <end position="87"/>
    </location>
</feature>
<accession>A0A2G3A5I6</accession>